<proteinExistence type="predicted"/>
<comment type="caution">
    <text evidence="1">The sequence shown here is derived from an EMBL/GenBank/DDBJ whole genome shotgun (WGS) entry which is preliminary data.</text>
</comment>
<evidence type="ECO:0000313" key="1">
    <source>
        <dbReference type="EMBL" id="MFC3453477.1"/>
    </source>
</evidence>
<dbReference type="Proteomes" id="UP001595645">
    <property type="component" value="Unassembled WGS sequence"/>
</dbReference>
<sequence length="105" mass="10582">MAGYEAVLGEIDEASKAAGRLIDDARGLDAAGVVPEGDAGLSGTRSAGRLAALKSAWSSKGQHWAGAWETYSGDLGKAVANYRTNEAAAQQDLHVTASHGGPGAS</sequence>
<dbReference type="RefSeq" id="WP_378242233.1">
    <property type="nucleotide sequence ID" value="NZ_JBHRWK010000049.1"/>
</dbReference>
<evidence type="ECO:0000313" key="2">
    <source>
        <dbReference type="Proteomes" id="UP001595645"/>
    </source>
</evidence>
<reference evidence="2" key="1">
    <citation type="journal article" date="2019" name="Int. J. Syst. Evol. Microbiol.">
        <title>The Global Catalogue of Microorganisms (GCM) 10K type strain sequencing project: providing services to taxonomists for standard genome sequencing and annotation.</title>
        <authorList>
            <consortium name="The Broad Institute Genomics Platform"/>
            <consortium name="The Broad Institute Genome Sequencing Center for Infectious Disease"/>
            <person name="Wu L."/>
            <person name="Ma J."/>
        </authorList>
    </citation>
    <scope>NUCLEOTIDE SEQUENCE [LARGE SCALE GENOMIC DNA]</scope>
    <source>
        <strain evidence="2">CGMCC 4.7676</strain>
    </source>
</reference>
<gene>
    <name evidence="1" type="ORF">ACFOSH_28905</name>
</gene>
<evidence type="ECO:0008006" key="3">
    <source>
        <dbReference type="Google" id="ProtNLM"/>
    </source>
</evidence>
<accession>A0ABV7P4V0</accession>
<dbReference type="EMBL" id="JBHRWK010000049">
    <property type="protein sequence ID" value="MFC3453477.1"/>
    <property type="molecule type" value="Genomic_DNA"/>
</dbReference>
<keyword evidence="2" id="KW-1185">Reference proteome</keyword>
<organism evidence="1 2">
    <name type="scientific">Amycolatopsis speibonae</name>
    <dbReference type="NCBI Taxonomy" id="1450224"/>
    <lineage>
        <taxon>Bacteria</taxon>
        <taxon>Bacillati</taxon>
        <taxon>Actinomycetota</taxon>
        <taxon>Actinomycetes</taxon>
        <taxon>Pseudonocardiales</taxon>
        <taxon>Pseudonocardiaceae</taxon>
        <taxon>Amycolatopsis</taxon>
    </lineage>
</organism>
<protein>
    <recommendedName>
        <fullName evidence="3">WXG100 family type VII secretion target</fullName>
    </recommendedName>
</protein>
<name>A0ABV7P4V0_9PSEU</name>